<name>A0A4S3B2V8_9ENTE</name>
<reference evidence="2 3" key="1">
    <citation type="submission" date="2019-01" db="EMBL/GenBank/DDBJ databases">
        <title>Vagococcus silagei sp. nov. isolated from brewer's grain.</title>
        <authorList>
            <person name="Guu J.-R."/>
        </authorList>
    </citation>
    <scope>NUCLEOTIDE SEQUENCE [LARGE SCALE GENOMIC DNA]</scope>
    <source>
        <strain evidence="2 3">2B-2</strain>
    </source>
</reference>
<dbReference type="EMBL" id="SDGV01000047">
    <property type="protein sequence ID" value="THB60060.1"/>
    <property type="molecule type" value="Genomic_DNA"/>
</dbReference>
<dbReference type="Proteomes" id="UP000310506">
    <property type="component" value="Unassembled WGS sequence"/>
</dbReference>
<keyword evidence="1" id="KW-0732">Signal</keyword>
<dbReference type="OrthoDB" id="2200208at2"/>
<accession>A0A4S3B2V8</accession>
<organism evidence="2 3">
    <name type="scientific">Vagococcus silagei</name>
    <dbReference type="NCBI Taxonomy" id="2508885"/>
    <lineage>
        <taxon>Bacteria</taxon>
        <taxon>Bacillati</taxon>
        <taxon>Bacillota</taxon>
        <taxon>Bacilli</taxon>
        <taxon>Lactobacillales</taxon>
        <taxon>Enterococcaceae</taxon>
        <taxon>Vagococcus</taxon>
    </lineage>
</organism>
<gene>
    <name evidence="2" type="ORF">ESZ54_12430</name>
</gene>
<dbReference type="RefSeq" id="WP_136137971.1">
    <property type="nucleotide sequence ID" value="NZ_SDGV01000047.1"/>
</dbReference>
<evidence type="ECO:0008006" key="4">
    <source>
        <dbReference type="Google" id="ProtNLM"/>
    </source>
</evidence>
<feature type="chain" id="PRO_5020570172" description="WxL domain-containing protein" evidence="1">
    <location>
        <begin position="29"/>
        <end position="902"/>
    </location>
</feature>
<protein>
    <recommendedName>
        <fullName evidence="4">WxL domain-containing protein</fullName>
    </recommendedName>
</protein>
<evidence type="ECO:0000313" key="3">
    <source>
        <dbReference type="Proteomes" id="UP000310506"/>
    </source>
</evidence>
<sequence length="902" mass="102635">MRKRKKFKILLCILLILFIHSNSQVVQAADNYFTDGMPKIKAGQEPYDYYKDVVKHFEQKGFVERNDNGNGKGGTIELPTNGYLDDYVDKFKVYSIKRYEDDPVRDRYGEADYYFRFGATSSRGYTMEYPLTKEAYKTSKRYEFYPDTNYESLREREKTERPSDLVSGAPVFPLYPDDSQNLTFGLETTLLRDNYYDTTTYYEASMRYPRVSGDYTSFYQGLTYTETEKGGKTSYPKQFKWNAKYANLLWNVKTEQLVFVALDQYMEKMVAMDIEPTPKHSYFTNNFEIYPLTEDYDKEIRLVYSQLFADQRSGSIYQTIPDYKSLGNNHGFFYENAGIDKTIVNFRTDLPNGPENFGIQQKKIPFTDLSETGDRYYPRYENTIINQPLDTVLTAYNPPDSSGKGIENTAAGQKFGTRLGYDANDLFLMNYYAATSVSFKSKAFTPSTGESAKMAFSIAIDKLFDTPAIADIGAQEKNEDEDFKIENHIWYSQSPDATKLFIQPYVNGVAAKKITINKPNSETTSGSFDFTLPKELFTNIGGKNEVKVVVKDDLYDESKPENEKSNASHISKTNFNVGNRRKIDLKYEDTSGNQYTDLKDAPYALYALDNESISISVPATIGESKNPLEDVKPKSTDVSLDKKNHKLTVKGSDKFTDGITLIYKIVEVDGTVKRIDDKRNKPIFSNVASGTEISDYTLSKLKPGSSIDKAINDAINNNNNPLVLDFPEYQRIKTPKEYRILVKGQPVETTTVPDVAFTIEYRYQGTLTFGNINTLSFGSQMIAKTDQKVKVKDINTPQAPKLEVFNTSESANWEIRANLDSKGIYNTKTDKKFQGALVFKDDKNTDQPLTATSQRVYHNNGPTSRYHDLDLGEMLELKITTGNLVGKHEGTIEWSLNDIPTP</sequence>
<evidence type="ECO:0000256" key="1">
    <source>
        <dbReference type="SAM" id="SignalP"/>
    </source>
</evidence>
<dbReference type="AlphaFoldDB" id="A0A4S3B2V8"/>
<evidence type="ECO:0000313" key="2">
    <source>
        <dbReference type="EMBL" id="THB60060.1"/>
    </source>
</evidence>
<proteinExistence type="predicted"/>
<feature type="signal peptide" evidence="1">
    <location>
        <begin position="1"/>
        <end position="28"/>
    </location>
</feature>
<keyword evidence="3" id="KW-1185">Reference proteome</keyword>
<comment type="caution">
    <text evidence="2">The sequence shown here is derived from an EMBL/GenBank/DDBJ whole genome shotgun (WGS) entry which is preliminary data.</text>
</comment>